<proteinExistence type="predicted"/>
<comment type="caution">
    <text evidence="2">The sequence shown here is derived from an EMBL/GenBank/DDBJ whole genome shotgun (WGS) entry which is preliminary data.</text>
</comment>
<sequence length="1028" mass="111397">MLLDQVSSFCYQDDVAAVDEGVDGAGGGAGGGPGAYASRRSIIEYYNRQAKEEDDAGGAAEGAADAPSEGPPRAMHMFAELERSELPLLRRPFTAAEVFKVQHALRRCAVLTYTAPAGDATTRDAYLEKIKEIDLLLHVRGSFLSANRHVKGQYRAFCQAMRAERAAEGSAPSEDFDFYTEEDEEAYYRSVLRPFYEDLNHHLKYNCIFLFDNFEIFREARAECSGFRQNRFFMMMVYHAQPAMTPPPVDHAALYARARRARGGADYERNAALLPPEAAEMAFLRHLVASPDVAAWAYVGGPRVVEISTTERAPAVPALEALSEFYKLQLRHAVLFTRFVATDRQCSCTTGAAGRPTATATPSEEGTCTFNPISLDGSRSSAVQRWSPPARVDQDEGGFGAASAAVAFSFAGLRVFARGLYQLLVLVEQGQLTFESLEHHYFPSGAASQATPQGPLFTWQTLGIAAVWAEVCQQQYHLTEAALRTRPDAMRRGLHSSCYVAALPTVSLLVMELIAADRSSFYAPPSLFAADGGGWGGWWRRARLPPRHNSSAFYTVCREEVELPERSTRTLAKYLPSPGGGPEETVPPAVTTPEPSTAAWDAAGIDLARPLPFRTDLLADARAAAETDSATTSDISDADTAPFGPHNHSGSFIGSSRGNSSLFRSVHTNRRTFLSVKQTFTRMRYILNPNTQRRLEEIRRAEAAAPTAPFFYDAFYRSSGVPPSARRALDVNDVHRCFWYPMVDEAVNLLDGVAPPPPPVKTSPVAAVGSESSSEAFSRSDLSRSLSGHSNSATLSADQVQAYARQLERERAASEKEKQAAAPKKKKKRRAASGLLTRPTAIPGGVRRLSWRSVGREASRPGTSGATGGDAVGAPSHAAAPPLVTGGEPPARRDAVALADPVAGAVAGPPGAAHRRGGQQRCAGREGCAAGPPLRELELQLRAQQRRRSLLRAHPALPLTQGRAALLLRGVRRLRDGGRRRERRADGGRRATPRAAARVGDGRHAHQVHPHARLLVHRAPLSGRDASA</sequence>
<keyword evidence="3" id="KW-1185">Reference proteome</keyword>
<feature type="region of interest" description="Disordered" evidence="1">
    <location>
        <begin position="573"/>
        <end position="594"/>
    </location>
</feature>
<feature type="compositionally biased region" description="Basic and acidic residues" evidence="1">
    <location>
        <begin position="977"/>
        <end position="989"/>
    </location>
</feature>
<evidence type="ECO:0000256" key="1">
    <source>
        <dbReference type="SAM" id="MobiDB-lite"/>
    </source>
</evidence>
<name>S9TIP0_9TRYP</name>
<dbReference type="Proteomes" id="UP000015354">
    <property type="component" value="Unassembled WGS sequence"/>
</dbReference>
<dbReference type="EMBL" id="ATMH01010205">
    <property type="protein sequence ID" value="EPY17952.1"/>
    <property type="molecule type" value="Genomic_DNA"/>
</dbReference>
<protein>
    <submittedName>
        <fullName evidence="2">Uncharacterized protein</fullName>
    </submittedName>
</protein>
<feature type="region of interest" description="Disordered" evidence="1">
    <location>
        <begin position="807"/>
        <end position="891"/>
    </location>
</feature>
<feature type="compositionally biased region" description="Basic and acidic residues" evidence="1">
    <location>
        <begin position="807"/>
        <end position="819"/>
    </location>
</feature>
<feature type="compositionally biased region" description="Low complexity" evidence="1">
    <location>
        <begin position="583"/>
        <end position="594"/>
    </location>
</feature>
<dbReference type="AlphaFoldDB" id="S9TIP0"/>
<accession>S9TIP0</accession>
<feature type="region of interest" description="Disordered" evidence="1">
    <location>
        <begin position="907"/>
        <end position="927"/>
    </location>
</feature>
<feature type="region of interest" description="Disordered" evidence="1">
    <location>
        <begin position="977"/>
        <end position="1011"/>
    </location>
</feature>
<organism evidence="2 3">
    <name type="scientific">Strigomonas culicis</name>
    <dbReference type="NCBI Taxonomy" id="28005"/>
    <lineage>
        <taxon>Eukaryota</taxon>
        <taxon>Discoba</taxon>
        <taxon>Euglenozoa</taxon>
        <taxon>Kinetoplastea</taxon>
        <taxon>Metakinetoplastina</taxon>
        <taxon>Trypanosomatida</taxon>
        <taxon>Trypanosomatidae</taxon>
        <taxon>Strigomonadinae</taxon>
        <taxon>Strigomonas</taxon>
    </lineage>
</organism>
<feature type="region of interest" description="Disordered" evidence="1">
    <location>
        <begin position="627"/>
        <end position="654"/>
    </location>
</feature>
<evidence type="ECO:0000313" key="3">
    <source>
        <dbReference type="Proteomes" id="UP000015354"/>
    </source>
</evidence>
<gene>
    <name evidence="2" type="ORF">STCU_10293</name>
</gene>
<feature type="compositionally biased region" description="Low complexity" evidence="1">
    <location>
        <begin position="627"/>
        <end position="641"/>
    </location>
</feature>
<evidence type="ECO:0000313" key="2">
    <source>
        <dbReference type="EMBL" id="EPY17952.1"/>
    </source>
</evidence>
<reference evidence="2 3" key="1">
    <citation type="journal article" date="2013" name="PLoS ONE">
        <title>Predicting the Proteins of Angomonas deanei, Strigomonas culicis and Their Respective Endosymbionts Reveals New Aspects of the Trypanosomatidae Family.</title>
        <authorList>
            <person name="Motta M.C."/>
            <person name="Martins A.C."/>
            <person name="de Souza S.S."/>
            <person name="Catta-Preta C.M."/>
            <person name="Silva R."/>
            <person name="Klein C.C."/>
            <person name="de Almeida L.G."/>
            <person name="de Lima Cunha O."/>
            <person name="Ciapina L.P."/>
            <person name="Brocchi M."/>
            <person name="Colabardini A.C."/>
            <person name="de Araujo Lima B."/>
            <person name="Machado C.R."/>
            <person name="de Almeida Soares C.M."/>
            <person name="Probst C.M."/>
            <person name="de Menezes C.B."/>
            <person name="Thompson C.E."/>
            <person name="Bartholomeu D.C."/>
            <person name="Gradia D.F."/>
            <person name="Pavoni D.P."/>
            <person name="Grisard E.C."/>
            <person name="Fantinatti-Garboggini F."/>
            <person name="Marchini F.K."/>
            <person name="Rodrigues-Luiz G.F."/>
            <person name="Wagner G."/>
            <person name="Goldman G.H."/>
            <person name="Fietto J.L."/>
            <person name="Elias M.C."/>
            <person name="Goldman M.H."/>
            <person name="Sagot M.F."/>
            <person name="Pereira M."/>
            <person name="Stoco P.H."/>
            <person name="de Mendonca-Neto R.P."/>
            <person name="Teixeira S.M."/>
            <person name="Maciel T.E."/>
            <person name="de Oliveira Mendes T.A."/>
            <person name="Urmenyi T.P."/>
            <person name="de Souza W."/>
            <person name="Schenkman S."/>
            <person name="de Vasconcelos A.T."/>
        </authorList>
    </citation>
    <scope>NUCLEOTIDE SEQUENCE [LARGE SCALE GENOMIC DNA]</scope>
</reference>